<comment type="caution">
    <text evidence="10">The sequence shown here is derived from an EMBL/GenBank/DDBJ whole genome shotgun (WGS) entry which is preliminary data.</text>
</comment>
<feature type="compositionally biased region" description="Polar residues" evidence="7">
    <location>
        <begin position="297"/>
        <end position="307"/>
    </location>
</feature>
<evidence type="ECO:0000313" key="10">
    <source>
        <dbReference type="EMBL" id="MDR8020252.1"/>
    </source>
</evidence>
<feature type="region of interest" description="Disordered" evidence="7">
    <location>
        <begin position="133"/>
        <end position="168"/>
    </location>
</feature>
<sequence>MIWLAAFLAVLAFVLAVPLPRLLSRAQWRVRSPWTTMLLWQSVALAGGLALIGAPLVYGLLPFGESVPEALSTVFGLASTADGGALAQHHVTAWHIFSLCAALLLAVHLLLTLLRISVRTMAARRRHRDLVRLLSSPRAQSGPDHTGYPADPRVDHQPHRSPEPAAARPVRHPGALIIEHETPLAYCLPGITAARSVTVLSRGMIEAVGEQDLEAVVAHEHTHLAQRHHLLTMAFEAWYRALPWLPTTRYGREAVLELTEMLADDGALRDHSREALIRALALSSGTGASRSRALDSAQRQDTGSQTPGDDLSTAHSDDLDVTAARLRRLLQAPRPMPWAQRAGIITGALALLLVPTLLLVLV</sequence>
<dbReference type="PANTHER" id="PTHR34978:SF3">
    <property type="entry name" value="SLR0241 PROTEIN"/>
    <property type="match status" value="1"/>
</dbReference>
<dbReference type="EMBL" id="JAVKGR010000019">
    <property type="protein sequence ID" value="MDR8020252.1"/>
    <property type="molecule type" value="Genomic_DNA"/>
</dbReference>
<evidence type="ECO:0000259" key="9">
    <source>
        <dbReference type="Pfam" id="PF01435"/>
    </source>
</evidence>
<proteinExistence type="inferred from homology"/>
<dbReference type="RefSeq" id="WP_310549232.1">
    <property type="nucleotide sequence ID" value="NZ_JAVKGR010000019.1"/>
</dbReference>
<feature type="compositionally biased region" description="Basic and acidic residues" evidence="7">
    <location>
        <begin position="152"/>
        <end position="162"/>
    </location>
</feature>
<comment type="similarity">
    <text evidence="6">Belongs to the peptidase M48 family.</text>
</comment>
<feature type="transmembrane region" description="Helical" evidence="8">
    <location>
        <begin position="342"/>
        <end position="361"/>
    </location>
</feature>
<evidence type="ECO:0000256" key="8">
    <source>
        <dbReference type="SAM" id="Phobius"/>
    </source>
</evidence>
<feature type="transmembrane region" description="Helical" evidence="8">
    <location>
        <begin position="93"/>
        <end position="118"/>
    </location>
</feature>
<name>A0ABU2DUR0_9MICC</name>
<keyword evidence="2" id="KW-0479">Metal-binding</keyword>
<keyword evidence="5 6" id="KW-0482">Metalloprotease</keyword>
<keyword evidence="1 6" id="KW-0645">Protease</keyword>
<protein>
    <submittedName>
        <fullName evidence="10">M56 family metallopeptidase</fullName>
    </submittedName>
</protein>
<evidence type="ECO:0000256" key="1">
    <source>
        <dbReference type="ARBA" id="ARBA00022670"/>
    </source>
</evidence>
<reference evidence="10 11" key="1">
    <citation type="submission" date="2023-09" db="EMBL/GenBank/DDBJ databases">
        <title>Description of three actinobacteria isolated from air of manufacturing shop in a pharmaceutical factory.</title>
        <authorList>
            <person name="Zhang D.-F."/>
        </authorList>
    </citation>
    <scope>NUCLEOTIDE SEQUENCE [LARGE SCALE GENOMIC DNA]</scope>
    <source>
        <strain evidence="10 11">LY-0111</strain>
    </source>
</reference>
<keyword evidence="4 6" id="KW-0862">Zinc</keyword>
<keyword evidence="8" id="KW-0812">Transmembrane</keyword>
<feature type="region of interest" description="Disordered" evidence="7">
    <location>
        <begin position="290"/>
        <end position="315"/>
    </location>
</feature>
<feature type="transmembrane region" description="Helical" evidence="8">
    <location>
        <begin position="40"/>
        <end position="61"/>
    </location>
</feature>
<dbReference type="InterPro" id="IPR001915">
    <property type="entry name" value="Peptidase_M48"/>
</dbReference>
<evidence type="ECO:0000256" key="7">
    <source>
        <dbReference type="SAM" id="MobiDB-lite"/>
    </source>
</evidence>
<keyword evidence="3 6" id="KW-0378">Hydrolase</keyword>
<evidence type="ECO:0000256" key="2">
    <source>
        <dbReference type="ARBA" id="ARBA00022723"/>
    </source>
</evidence>
<dbReference type="CDD" id="cd07326">
    <property type="entry name" value="M56_BlaR1_MecR1_like"/>
    <property type="match status" value="1"/>
</dbReference>
<accession>A0ABU2DUR0</accession>
<keyword evidence="8" id="KW-0472">Membrane</keyword>
<evidence type="ECO:0000256" key="4">
    <source>
        <dbReference type="ARBA" id="ARBA00022833"/>
    </source>
</evidence>
<evidence type="ECO:0000313" key="11">
    <source>
        <dbReference type="Proteomes" id="UP001251870"/>
    </source>
</evidence>
<evidence type="ECO:0000256" key="5">
    <source>
        <dbReference type="ARBA" id="ARBA00023049"/>
    </source>
</evidence>
<dbReference type="InterPro" id="IPR052173">
    <property type="entry name" value="Beta-lactam_resp_regulator"/>
</dbReference>
<dbReference type="Proteomes" id="UP001251870">
    <property type="component" value="Unassembled WGS sequence"/>
</dbReference>
<keyword evidence="11" id="KW-1185">Reference proteome</keyword>
<dbReference type="Gene3D" id="3.30.2010.10">
    <property type="entry name" value="Metalloproteases ('zincins'), catalytic domain"/>
    <property type="match status" value="1"/>
</dbReference>
<organism evidence="10 11">
    <name type="scientific">Nesterenkonia aerolata</name>
    <dbReference type="NCBI Taxonomy" id="3074079"/>
    <lineage>
        <taxon>Bacteria</taxon>
        <taxon>Bacillati</taxon>
        <taxon>Actinomycetota</taxon>
        <taxon>Actinomycetes</taxon>
        <taxon>Micrococcales</taxon>
        <taxon>Micrococcaceae</taxon>
        <taxon>Nesterenkonia</taxon>
    </lineage>
</organism>
<gene>
    <name evidence="10" type="ORF">RIL96_11835</name>
</gene>
<keyword evidence="8" id="KW-1133">Transmembrane helix</keyword>
<evidence type="ECO:0000256" key="3">
    <source>
        <dbReference type="ARBA" id="ARBA00022801"/>
    </source>
</evidence>
<dbReference type="Pfam" id="PF01435">
    <property type="entry name" value="Peptidase_M48"/>
    <property type="match status" value="1"/>
</dbReference>
<comment type="cofactor">
    <cofactor evidence="6">
        <name>Zn(2+)</name>
        <dbReference type="ChEBI" id="CHEBI:29105"/>
    </cofactor>
    <text evidence="6">Binds 1 zinc ion per subunit.</text>
</comment>
<evidence type="ECO:0000256" key="6">
    <source>
        <dbReference type="RuleBase" id="RU003983"/>
    </source>
</evidence>
<feature type="domain" description="Peptidase M48" evidence="9">
    <location>
        <begin position="175"/>
        <end position="236"/>
    </location>
</feature>
<dbReference type="PANTHER" id="PTHR34978">
    <property type="entry name" value="POSSIBLE SENSOR-TRANSDUCER PROTEIN BLAR"/>
    <property type="match status" value="1"/>
</dbReference>